<keyword evidence="2" id="KW-1185">Reference proteome</keyword>
<accession>A0ABW1PL72</accession>
<evidence type="ECO:0000313" key="1">
    <source>
        <dbReference type="EMBL" id="MFC6095597.1"/>
    </source>
</evidence>
<evidence type="ECO:0000313" key="2">
    <source>
        <dbReference type="Proteomes" id="UP001596287"/>
    </source>
</evidence>
<protein>
    <submittedName>
        <fullName evidence="1">Uncharacterized protein</fullName>
    </submittedName>
</protein>
<organism evidence="1 2">
    <name type="scientific">Flavobacterium qiangtangense</name>
    <dbReference type="NCBI Taxonomy" id="1442595"/>
    <lineage>
        <taxon>Bacteria</taxon>
        <taxon>Pseudomonadati</taxon>
        <taxon>Bacteroidota</taxon>
        <taxon>Flavobacteriia</taxon>
        <taxon>Flavobacteriales</taxon>
        <taxon>Flavobacteriaceae</taxon>
        <taxon>Flavobacterium</taxon>
    </lineage>
</organism>
<gene>
    <name evidence="1" type="ORF">ACFPVY_02975</name>
</gene>
<reference evidence="2" key="1">
    <citation type="journal article" date="2019" name="Int. J. Syst. Evol. Microbiol.">
        <title>The Global Catalogue of Microorganisms (GCM) 10K type strain sequencing project: providing services to taxonomists for standard genome sequencing and annotation.</title>
        <authorList>
            <consortium name="The Broad Institute Genomics Platform"/>
            <consortium name="The Broad Institute Genome Sequencing Center for Infectious Disease"/>
            <person name="Wu L."/>
            <person name="Ma J."/>
        </authorList>
    </citation>
    <scope>NUCLEOTIDE SEQUENCE [LARGE SCALE GENOMIC DNA]</scope>
    <source>
        <strain evidence="2">CCUG 49679</strain>
    </source>
</reference>
<name>A0ABW1PL72_9FLAO</name>
<sequence>MKNIFKVASILAISLFISCSEDEDGRDLGQNGFTHNETFYVLNNAFVTDEDPLDSLSAGIDVTLSNVNLADSSAVSNVSKLYFKYEDINLVPGAITNISDYYIEVGGKFEFNTTDSTYVYTNGTYLLNSAQSGLLATEKNVIINSVDENKVDMTFTFTRTDGQVFTGKYNGILSDANVTP</sequence>
<proteinExistence type="predicted"/>
<dbReference type="RefSeq" id="WP_379790233.1">
    <property type="nucleotide sequence ID" value="NZ_JBHSQB010000003.1"/>
</dbReference>
<dbReference type="EMBL" id="JBHSQB010000003">
    <property type="protein sequence ID" value="MFC6095597.1"/>
    <property type="molecule type" value="Genomic_DNA"/>
</dbReference>
<dbReference type="Proteomes" id="UP001596287">
    <property type="component" value="Unassembled WGS sequence"/>
</dbReference>
<dbReference type="PROSITE" id="PS51257">
    <property type="entry name" value="PROKAR_LIPOPROTEIN"/>
    <property type="match status" value="1"/>
</dbReference>
<comment type="caution">
    <text evidence="1">The sequence shown here is derived from an EMBL/GenBank/DDBJ whole genome shotgun (WGS) entry which is preliminary data.</text>
</comment>